<protein>
    <recommendedName>
        <fullName evidence="4">4Fe-4S ferredoxin-type domain-containing protein</fullName>
    </recommendedName>
</protein>
<evidence type="ECO:0000313" key="6">
    <source>
        <dbReference type="Proteomes" id="UP000681035"/>
    </source>
</evidence>
<dbReference type="KEGG" id="vcop:MM50RIKEN_11320"/>
<dbReference type="PROSITE" id="PS51379">
    <property type="entry name" value="4FE4S_FER_2"/>
    <property type="match status" value="2"/>
</dbReference>
<evidence type="ECO:0000313" key="5">
    <source>
        <dbReference type="EMBL" id="BCK81369.1"/>
    </source>
</evidence>
<dbReference type="PROSITE" id="PS00198">
    <property type="entry name" value="4FE4S_FER_1"/>
    <property type="match status" value="2"/>
</dbReference>
<keyword evidence="3" id="KW-0411">Iron-sulfur</keyword>
<dbReference type="Pfam" id="PF04432">
    <property type="entry name" value="FrhB_FdhB_C"/>
    <property type="match status" value="1"/>
</dbReference>
<dbReference type="SUPFAM" id="SSF54862">
    <property type="entry name" value="4Fe-4S ferredoxins"/>
    <property type="match status" value="1"/>
</dbReference>
<dbReference type="GO" id="GO:0046872">
    <property type="term" value="F:metal ion binding"/>
    <property type="evidence" value="ECO:0007669"/>
    <property type="project" value="UniProtKB-KW"/>
</dbReference>
<dbReference type="InterPro" id="IPR052977">
    <property type="entry name" value="Polyferredoxin-like_ET"/>
</dbReference>
<dbReference type="Gene3D" id="3.30.70.20">
    <property type="match status" value="1"/>
</dbReference>
<sequence>MNDHTVPQLPPRSQCTGCAACAEGCPKNAIHMLPDREGFLYPTVTDACIQCGHCTHICPVLRQREAHPEPAVFAAWNPDNAVRQNSTCGGVFSLLADYVLEGGGVVFGAGMDAHLRVRHEAVKRKEDLPRIRGAKPVQSDVTGIYQQVRQELDRGRPVLFSGTPCQVDGLYHYLGEHPEKLLTCDVLCRGVCSPGVWAKLVQSMAYIKRKQPVAVQFCGKLPGQRERCFQVRFDDGTTFDSPLSKSEFGRGFFGNLFLRPACHTCPYASVDRPGDLSLGAFCGLPKDAYPQEQRSGVSLLLVNTPHGAHVFDTLPLKRELRPLSEAVTGDPALSSPVKQAAQRAEFFDAYARQPFQQVRNHYLTAQLLSGSRKQGARPGKRSEKPSLFAGIKERLWKKH</sequence>
<evidence type="ECO:0000256" key="2">
    <source>
        <dbReference type="ARBA" id="ARBA00023004"/>
    </source>
</evidence>
<evidence type="ECO:0000256" key="1">
    <source>
        <dbReference type="ARBA" id="ARBA00022723"/>
    </source>
</evidence>
<keyword evidence="2" id="KW-0408">Iron</keyword>
<dbReference type="PANTHER" id="PTHR43193">
    <property type="match status" value="1"/>
</dbReference>
<feature type="domain" description="4Fe-4S ferredoxin-type" evidence="4">
    <location>
        <begin position="40"/>
        <end position="69"/>
    </location>
</feature>
<dbReference type="GO" id="GO:0051536">
    <property type="term" value="F:iron-sulfur cluster binding"/>
    <property type="evidence" value="ECO:0007669"/>
    <property type="project" value="UniProtKB-KW"/>
</dbReference>
<organism evidence="5 6">
    <name type="scientific">Vescimonas coprocola</name>
    <dbReference type="NCBI Taxonomy" id="2714355"/>
    <lineage>
        <taxon>Bacteria</taxon>
        <taxon>Bacillati</taxon>
        <taxon>Bacillota</taxon>
        <taxon>Clostridia</taxon>
        <taxon>Eubacteriales</taxon>
        <taxon>Oscillospiraceae</taxon>
        <taxon>Vescimonas</taxon>
    </lineage>
</organism>
<dbReference type="InterPro" id="IPR007525">
    <property type="entry name" value="FrhB_FdhB_C"/>
</dbReference>
<dbReference type="AlphaFoldDB" id="A0A810PZ47"/>
<name>A0A810PZ47_9FIRM</name>
<dbReference type="Pfam" id="PF13187">
    <property type="entry name" value="Fer4_9"/>
    <property type="match status" value="1"/>
</dbReference>
<feature type="domain" description="4Fe-4S ferredoxin-type" evidence="4">
    <location>
        <begin position="5"/>
        <end position="35"/>
    </location>
</feature>
<dbReference type="Proteomes" id="UP000681035">
    <property type="component" value="Chromosome"/>
</dbReference>
<gene>
    <name evidence="5" type="ORF">MM50RIKEN_11320</name>
</gene>
<proteinExistence type="predicted"/>
<evidence type="ECO:0000259" key="4">
    <source>
        <dbReference type="PROSITE" id="PS51379"/>
    </source>
</evidence>
<dbReference type="EMBL" id="AP023418">
    <property type="protein sequence ID" value="BCK81369.1"/>
    <property type="molecule type" value="Genomic_DNA"/>
</dbReference>
<reference evidence="5" key="1">
    <citation type="submission" date="2020-09" db="EMBL/GenBank/DDBJ databases">
        <title>New species isolated from human feces.</title>
        <authorList>
            <person name="Kitahara M."/>
            <person name="Shigeno Y."/>
            <person name="Shime M."/>
            <person name="Matsumoto Y."/>
            <person name="Nakamura S."/>
            <person name="Motooka D."/>
            <person name="Fukuoka S."/>
            <person name="Nishikawa H."/>
            <person name="Benno Y."/>
        </authorList>
    </citation>
    <scope>NUCLEOTIDE SEQUENCE</scope>
    <source>
        <strain evidence="5">MM50</strain>
    </source>
</reference>
<evidence type="ECO:0000256" key="3">
    <source>
        <dbReference type="ARBA" id="ARBA00023014"/>
    </source>
</evidence>
<dbReference type="InterPro" id="IPR017900">
    <property type="entry name" value="4Fe4S_Fe_S_CS"/>
</dbReference>
<keyword evidence="1" id="KW-0479">Metal-binding</keyword>
<keyword evidence="6" id="KW-1185">Reference proteome</keyword>
<dbReference type="RefSeq" id="WP_213542111.1">
    <property type="nucleotide sequence ID" value="NZ_AP023418.1"/>
</dbReference>
<accession>A0A810PZ47</accession>
<dbReference type="PANTHER" id="PTHR43193:SF2">
    <property type="entry name" value="POLYFERREDOXIN PROTEIN FWDF"/>
    <property type="match status" value="1"/>
</dbReference>
<dbReference type="InterPro" id="IPR017896">
    <property type="entry name" value="4Fe4S_Fe-S-bd"/>
</dbReference>